<protein>
    <submittedName>
        <fullName evidence="1">Flagellar FlbD family protein</fullName>
    </submittedName>
</protein>
<keyword evidence="1" id="KW-0969">Cilium</keyword>
<gene>
    <name evidence="1" type="ORF">MUN89_13955</name>
</gene>
<dbReference type="PANTHER" id="PTHR39185">
    <property type="entry name" value="SWARMING MOTILITY PROTEIN SWRD"/>
    <property type="match status" value="1"/>
</dbReference>
<sequence>MIALTRLNGESFYFNALYIEQVQSNPDTTITTTKGRKFVVKEAEDLVIERMMDFYQKLGLITLKDKAGEEEREA</sequence>
<keyword evidence="1" id="KW-0966">Cell projection</keyword>
<keyword evidence="1" id="KW-0282">Flagellum</keyword>
<dbReference type="PANTHER" id="PTHR39185:SF1">
    <property type="entry name" value="SWARMING MOTILITY PROTEIN SWRD"/>
    <property type="match status" value="1"/>
</dbReference>
<accession>A0ABY4EG55</accession>
<organism evidence="1 2">
    <name type="scientific">Halobacillus salinarum</name>
    <dbReference type="NCBI Taxonomy" id="2932257"/>
    <lineage>
        <taxon>Bacteria</taxon>
        <taxon>Bacillati</taxon>
        <taxon>Bacillota</taxon>
        <taxon>Bacilli</taxon>
        <taxon>Bacillales</taxon>
        <taxon>Bacillaceae</taxon>
        <taxon>Halobacillus</taxon>
    </lineage>
</organism>
<keyword evidence="2" id="KW-1185">Reference proteome</keyword>
<evidence type="ECO:0000313" key="2">
    <source>
        <dbReference type="Proteomes" id="UP000831787"/>
    </source>
</evidence>
<name>A0ABY4EG55_9BACI</name>
<dbReference type="EMBL" id="CP095073">
    <property type="protein sequence ID" value="UOQ43048.1"/>
    <property type="molecule type" value="Genomic_DNA"/>
</dbReference>
<dbReference type="RefSeq" id="WP_244708408.1">
    <property type="nucleotide sequence ID" value="NZ_CP095073.1"/>
</dbReference>
<dbReference type="Proteomes" id="UP000831787">
    <property type="component" value="Chromosome"/>
</dbReference>
<dbReference type="InterPro" id="IPR009384">
    <property type="entry name" value="SwrD-like"/>
</dbReference>
<evidence type="ECO:0000313" key="1">
    <source>
        <dbReference type="EMBL" id="UOQ43048.1"/>
    </source>
</evidence>
<dbReference type="Pfam" id="PF06289">
    <property type="entry name" value="FlbD"/>
    <property type="match status" value="1"/>
</dbReference>
<reference evidence="1 2" key="1">
    <citation type="submission" date="2022-04" db="EMBL/GenBank/DDBJ databases">
        <title>Halobacillus sp. isolated from saltern.</title>
        <authorList>
            <person name="Won M."/>
            <person name="Lee C.-M."/>
            <person name="Woen H.-Y."/>
            <person name="Kwon S.-W."/>
        </authorList>
    </citation>
    <scope>NUCLEOTIDE SEQUENCE [LARGE SCALE GENOMIC DNA]</scope>
    <source>
        <strain evidence="1 2">SSBR10-3</strain>
    </source>
</reference>
<proteinExistence type="predicted"/>